<evidence type="ECO:0000313" key="1">
    <source>
        <dbReference type="EMBL" id="GHH26481.1"/>
    </source>
</evidence>
<name>A0ABQ3M110_9SPHN</name>
<proteinExistence type="predicted"/>
<sequence>MNVGLRLKDELIAEIDRVAAANGQTRSSWMANALANAVLAPENDDIPVMPIQGRGHPDDNIRVTVRLDRREIEGIDAVAAPMGMTRNEWIKRTLRWQLWDKAGVLRLAPATQAEIVKLRKQVLLIGRNINQAVHAMNAANQPESSLDIARIASPFIEKCEELKTLLFTTRLALSASIGAEVGYWTETYRASGA</sequence>
<evidence type="ECO:0008006" key="3">
    <source>
        <dbReference type="Google" id="ProtNLM"/>
    </source>
</evidence>
<evidence type="ECO:0000313" key="2">
    <source>
        <dbReference type="Proteomes" id="UP000652430"/>
    </source>
</evidence>
<keyword evidence="2" id="KW-1185">Reference proteome</keyword>
<dbReference type="EMBL" id="BNAQ01000015">
    <property type="protein sequence ID" value="GHH26481.1"/>
    <property type="molecule type" value="Genomic_DNA"/>
</dbReference>
<dbReference type="Proteomes" id="UP000652430">
    <property type="component" value="Unassembled WGS sequence"/>
</dbReference>
<reference evidence="2" key="1">
    <citation type="journal article" date="2019" name="Int. J. Syst. Evol. Microbiol.">
        <title>The Global Catalogue of Microorganisms (GCM) 10K type strain sequencing project: providing services to taxonomists for standard genome sequencing and annotation.</title>
        <authorList>
            <consortium name="The Broad Institute Genomics Platform"/>
            <consortium name="The Broad Institute Genome Sequencing Center for Infectious Disease"/>
            <person name="Wu L."/>
            <person name="Ma J."/>
        </authorList>
    </citation>
    <scope>NUCLEOTIDE SEQUENCE [LARGE SCALE GENOMIC DNA]</scope>
    <source>
        <strain evidence="2">CGMCC 1.8957</strain>
    </source>
</reference>
<comment type="caution">
    <text evidence="1">The sequence shown here is derived from an EMBL/GenBank/DDBJ whole genome shotgun (WGS) entry which is preliminary data.</text>
</comment>
<gene>
    <name evidence="1" type="ORF">GCM10008023_41130</name>
</gene>
<dbReference type="RefSeq" id="WP_189677862.1">
    <property type="nucleotide sequence ID" value="NZ_BNAQ01000015.1"/>
</dbReference>
<accession>A0ABQ3M110</accession>
<organism evidence="1 2">
    <name type="scientific">Sphingomonas glacialis</name>
    <dbReference type="NCBI Taxonomy" id="658225"/>
    <lineage>
        <taxon>Bacteria</taxon>
        <taxon>Pseudomonadati</taxon>
        <taxon>Pseudomonadota</taxon>
        <taxon>Alphaproteobacteria</taxon>
        <taxon>Sphingomonadales</taxon>
        <taxon>Sphingomonadaceae</taxon>
        <taxon>Sphingomonas</taxon>
    </lineage>
</organism>
<protein>
    <recommendedName>
        <fullName evidence="3">Plasmid mobilization relaxosome protein MobC</fullName>
    </recommendedName>
</protein>